<reference evidence="1" key="1">
    <citation type="submission" date="2018-05" db="EMBL/GenBank/DDBJ databases">
        <title>Draft genome of Mucuna pruriens seed.</title>
        <authorList>
            <person name="Nnadi N.E."/>
            <person name="Vos R."/>
            <person name="Hasami M.H."/>
            <person name="Devisetty U.K."/>
            <person name="Aguiy J.C."/>
        </authorList>
    </citation>
    <scope>NUCLEOTIDE SEQUENCE [LARGE SCALE GENOMIC DNA]</scope>
    <source>
        <strain evidence="1">JCA_2017</strain>
    </source>
</reference>
<keyword evidence="2" id="KW-1185">Reference proteome</keyword>
<feature type="non-terminal residue" evidence="1">
    <location>
        <position position="1"/>
    </location>
</feature>
<evidence type="ECO:0000313" key="1">
    <source>
        <dbReference type="EMBL" id="RDX74762.1"/>
    </source>
</evidence>
<proteinExistence type="predicted"/>
<comment type="caution">
    <text evidence="1">The sequence shown here is derived from an EMBL/GenBank/DDBJ whole genome shotgun (WGS) entry which is preliminary data.</text>
</comment>
<dbReference type="EMBL" id="QJKJ01010069">
    <property type="protein sequence ID" value="RDX74762.1"/>
    <property type="molecule type" value="Genomic_DNA"/>
</dbReference>
<dbReference type="Proteomes" id="UP000257109">
    <property type="component" value="Unassembled WGS sequence"/>
</dbReference>
<sequence>LYQHAGQGMRQQFKPLIISDYKQFKNMSIDVVANYLENLISNLNDYRENYFIFVLNSNNKKKNGSEMNMELKFL</sequence>
<evidence type="ECO:0000313" key="2">
    <source>
        <dbReference type="Proteomes" id="UP000257109"/>
    </source>
</evidence>
<protein>
    <submittedName>
        <fullName evidence="1">Uncharacterized protein</fullName>
    </submittedName>
</protein>
<dbReference type="AlphaFoldDB" id="A0A371F900"/>
<gene>
    <name evidence="1" type="ORF">CR513_45452</name>
</gene>
<name>A0A371F900_MUCPR</name>
<organism evidence="1 2">
    <name type="scientific">Mucuna pruriens</name>
    <name type="common">Velvet bean</name>
    <name type="synonym">Dolichos pruriens</name>
    <dbReference type="NCBI Taxonomy" id="157652"/>
    <lineage>
        <taxon>Eukaryota</taxon>
        <taxon>Viridiplantae</taxon>
        <taxon>Streptophyta</taxon>
        <taxon>Embryophyta</taxon>
        <taxon>Tracheophyta</taxon>
        <taxon>Spermatophyta</taxon>
        <taxon>Magnoliopsida</taxon>
        <taxon>eudicotyledons</taxon>
        <taxon>Gunneridae</taxon>
        <taxon>Pentapetalae</taxon>
        <taxon>rosids</taxon>
        <taxon>fabids</taxon>
        <taxon>Fabales</taxon>
        <taxon>Fabaceae</taxon>
        <taxon>Papilionoideae</taxon>
        <taxon>50 kb inversion clade</taxon>
        <taxon>NPAAA clade</taxon>
        <taxon>indigoferoid/millettioid clade</taxon>
        <taxon>Phaseoleae</taxon>
        <taxon>Mucuna</taxon>
    </lineage>
</organism>
<accession>A0A371F900</accession>